<evidence type="ECO:0000256" key="1">
    <source>
        <dbReference type="SAM" id="Phobius"/>
    </source>
</evidence>
<dbReference type="EMBL" id="JAAATW010000001">
    <property type="protein sequence ID" value="NBE07045.1"/>
    <property type="molecule type" value="Genomic_DNA"/>
</dbReference>
<dbReference type="Proteomes" id="UP001517376">
    <property type="component" value="Unassembled WGS sequence"/>
</dbReference>
<evidence type="ECO:0000313" key="2">
    <source>
        <dbReference type="EMBL" id="NBE07045.1"/>
    </source>
</evidence>
<organism evidence="2 3">
    <name type="scientific">Paragemmobacter ruber</name>
    <dbReference type="NCBI Taxonomy" id="1985673"/>
    <lineage>
        <taxon>Bacteria</taxon>
        <taxon>Pseudomonadati</taxon>
        <taxon>Pseudomonadota</taxon>
        <taxon>Alphaproteobacteria</taxon>
        <taxon>Rhodobacterales</taxon>
        <taxon>Paracoccaceae</taxon>
        <taxon>Paragemmobacter</taxon>
    </lineage>
</organism>
<accession>A0ABW9Y3F4</accession>
<proteinExistence type="predicted"/>
<keyword evidence="1" id="KW-0812">Transmembrane</keyword>
<sequence>MVNINDLSLVIGILLTVFSIPSLLNAWTQDRLPRFGGIICLTGMVLIGLAAARNPSGYGLSDIPAVFTRVIRGLAS</sequence>
<gene>
    <name evidence="2" type="ORF">GU920_05825</name>
</gene>
<reference evidence="3" key="1">
    <citation type="submission" date="2020-01" db="EMBL/GenBank/DDBJ databases">
        <title>Sphingomonas sp. strain CSW-10.</title>
        <authorList>
            <person name="Chen W.-M."/>
        </authorList>
    </citation>
    <scope>NUCLEOTIDE SEQUENCE [LARGE SCALE GENOMIC DNA]</scope>
    <source>
        <strain evidence="3">CCP-1</strain>
    </source>
</reference>
<comment type="caution">
    <text evidence="2">The sequence shown here is derived from an EMBL/GenBank/DDBJ whole genome shotgun (WGS) entry which is preliminary data.</text>
</comment>
<evidence type="ECO:0000313" key="3">
    <source>
        <dbReference type="Proteomes" id="UP001517376"/>
    </source>
</evidence>
<keyword evidence="1" id="KW-0472">Membrane</keyword>
<keyword evidence="1" id="KW-1133">Transmembrane helix</keyword>
<keyword evidence="3" id="KW-1185">Reference proteome</keyword>
<feature type="transmembrane region" description="Helical" evidence="1">
    <location>
        <begin position="36"/>
        <end position="52"/>
    </location>
</feature>
<protein>
    <submittedName>
        <fullName evidence="2">Uncharacterized protein</fullName>
    </submittedName>
</protein>
<dbReference type="RefSeq" id="WP_161765993.1">
    <property type="nucleotide sequence ID" value="NZ_JAAATW010000001.1"/>
</dbReference>
<name>A0ABW9Y3F4_9RHOB</name>